<evidence type="ECO:0000313" key="2">
    <source>
        <dbReference type="EMBL" id="CAL4261004.1"/>
    </source>
</evidence>
<evidence type="ECO:0008006" key="4">
    <source>
        <dbReference type="Google" id="ProtNLM"/>
    </source>
</evidence>
<protein>
    <recommendedName>
        <fullName evidence="4">Secreted protein</fullName>
    </recommendedName>
</protein>
<reference evidence="2 3" key="1">
    <citation type="submission" date="2024-05" db="EMBL/GenBank/DDBJ databases">
        <authorList>
            <person name="Wallberg A."/>
        </authorList>
    </citation>
    <scope>NUCLEOTIDE SEQUENCE [LARGE SCALE GENOMIC DNA]</scope>
</reference>
<comment type="caution">
    <text evidence="2">The sequence shown here is derived from an EMBL/GenBank/DDBJ whole genome shotgun (WGS) entry which is preliminary data.</text>
</comment>
<keyword evidence="1" id="KW-0732">Signal</keyword>
<feature type="signal peptide" evidence="1">
    <location>
        <begin position="1"/>
        <end position="19"/>
    </location>
</feature>
<dbReference type="AlphaFoldDB" id="A0AAV2SVE5"/>
<proteinExistence type="predicted"/>
<sequence length="148" mass="16130">MGGLLSLFCLSVGKTAVWYDSVPPKGSVAPEAFFILTVSLYTDLIWSSEKEKVLLPGSLCLRPSLSRAPNSIGSDCVRMFTPTCSRVIPRFRTPLKESIWFQNHSLTSSCVPCGGGLPKNSLMVSLANTHLFAYLSSNNLHISSYSPK</sequence>
<keyword evidence="3" id="KW-1185">Reference proteome</keyword>
<dbReference type="Proteomes" id="UP001497623">
    <property type="component" value="Unassembled WGS sequence"/>
</dbReference>
<evidence type="ECO:0000313" key="3">
    <source>
        <dbReference type="Proteomes" id="UP001497623"/>
    </source>
</evidence>
<feature type="chain" id="PRO_5043562100" description="Secreted protein" evidence="1">
    <location>
        <begin position="20"/>
        <end position="148"/>
    </location>
</feature>
<name>A0AAV2SVE5_MEGNR</name>
<dbReference type="EMBL" id="CAXKWB010214623">
    <property type="protein sequence ID" value="CAL4261004.1"/>
    <property type="molecule type" value="Genomic_DNA"/>
</dbReference>
<accession>A0AAV2SVE5</accession>
<gene>
    <name evidence="2" type="ORF">MNOR_LOCUS42185</name>
</gene>
<evidence type="ECO:0000256" key="1">
    <source>
        <dbReference type="SAM" id="SignalP"/>
    </source>
</evidence>
<organism evidence="2 3">
    <name type="scientific">Meganyctiphanes norvegica</name>
    <name type="common">Northern krill</name>
    <name type="synonym">Thysanopoda norvegica</name>
    <dbReference type="NCBI Taxonomy" id="48144"/>
    <lineage>
        <taxon>Eukaryota</taxon>
        <taxon>Metazoa</taxon>
        <taxon>Ecdysozoa</taxon>
        <taxon>Arthropoda</taxon>
        <taxon>Crustacea</taxon>
        <taxon>Multicrustacea</taxon>
        <taxon>Malacostraca</taxon>
        <taxon>Eumalacostraca</taxon>
        <taxon>Eucarida</taxon>
        <taxon>Euphausiacea</taxon>
        <taxon>Euphausiidae</taxon>
        <taxon>Meganyctiphanes</taxon>
    </lineage>
</organism>